<accession>A0ABX8RMU5</accession>
<proteinExistence type="predicted"/>
<evidence type="ECO:0000313" key="1">
    <source>
        <dbReference type="EMBL" id="QXN90312.1"/>
    </source>
</evidence>
<gene>
    <name evidence="1" type="ORF">KV110_33620</name>
</gene>
<dbReference type="EMBL" id="CP078145">
    <property type="protein sequence ID" value="QXN90312.1"/>
    <property type="molecule type" value="Genomic_DNA"/>
</dbReference>
<evidence type="ECO:0000313" key="2">
    <source>
        <dbReference type="Proteomes" id="UP000694257"/>
    </source>
</evidence>
<dbReference type="RefSeq" id="WP_218471184.1">
    <property type="nucleotide sequence ID" value="NZ_BAABJN010000006.1"/>
</dbReference>
<name>A0ABX8RMU5_NOCIO</name>
<protein>
    <submittedName>
        <fullName evidence="1">Uncharacterized protein</fullName>
    </submittedName>
</protein>
<dbReference type="Proteomes" id="UP000694257">
    <property type="component" value="Chromosome"/>
</dbReference>
<sequence>MSTADPFGDGQDWLVIDEINDELRHLTRVLWECRYIVESGGGRAAVTERRWDDGQHESREVEPLT</sequence>
<organism evidence="1 2">
    <name type="scientific">Nocardia iowensis</name>
    <dbReference type="NCBI Taxonomy" id="204891"/>
    <lineage>
        <taxon>Bacteria</taxon>
        <taxon>Bacillati</taxon>
        <taxon>Actinomycetota</taxon>
        <taxon>Actinomycetes</taxon>
        <taxon>Mycobacteriales</taxon>
        <taxon>Nocardiaceae</taxon>
        <taxon>Nocardia</taxon>
    </lineage>
</organism>
<keyword evidence="2" id="KW-1185">Reference proteome</keyword>
<reference evidence="1 2" key="1">
    <citation type="submission" date="2021-07" db="EMBL/GenBank/DDBJ databases">
        <title>Whole Genome Sequence of Nocardia Iowensis.</title>
        <authorList>
            <person name="Lamm A."/>
            <person name="Collins-Fairclough A.M."/>
            <person name="Bunk B."/>
            <person name="Sproer C."/>
        </authorList>
    </citation>
    <scope>NUCLEOTIDE SEQUENCE [LARGE SCALE GENOMIC DNA]</scope>
    <source>
        <strain evidence="1 2">NRRL 5646</strain>
    </source>
</reference>